<protein>
    <submittedName>
        <fullName evidence="6">Molybdenum ABC transporter ATP-binding protein</fullName>
    </submittedName>
</protein>
<dbReference type="GO" id="GO:0016887">
    <property type="term" value="F:ATP hydrolysis activity"/>
    <property type="evidence" value="ECO:0007669"/>
    <property type="project" value="InterPro"/>
</dbReference>
<evidence type="ECO:0000256" key="4">
    <source>
        <dbReference type="ARBA" id="ARBA00022840"/>
    </source>
</evidence>
<gene>
    <name evidence="6" type="ORF">BG53_13785</name>
</gene>
<comment type="caution">
    <text evidence="6">The sequence shown here is derived from an EMBL/GenBank/DDBJ whole genome shotgun (WGS) entry which is preliminary data.</text>
</comment>
<evidence type="ECO:0000256" key="3">
    <source>
        <dbReference type="ARBA" id="ARBA00022741"/>
    </source>
</evidence>
<dbReference type="PROSITE" id="PS50893">
    <property type="entry name" value="ABC_TRANSPORTER_2"/>
    <property type="match status" value="1"/>
</dbReference>
<dbReference type="PROSITE" id="PS00211">
    <property type="entry name" value="ABC_TRANSPORTER_1"/>
    <property type="match status" value="1"/>
</dbReference>
<name>A0A9W5S2K5_9BACL</name>
<keyword evidence="7" id="KW-1185">Reference proteome</keyword>
<dbReference type="AlphaFoldDB" id="A0A9W5S2K5"/>
<dbReference type="OrthoDB" id="9789994at2"/>
<dbReference type="InterPro" id="IPR003439">
    <property type="entry name" value="ABC_transporter-like_ATP-bd"/>
</dbReference>
<dbReference type="EMBL" id="JFHU01000065">
    <property type="protein sequence ID" value="EXX90344.1"/>
    <property type="molecule type" value="Genomic_DNA"/>
</dbReference>
<dbReference type="InterPro" id="IPR003593">
    <property type="entry name" value="AAA+_ATPase"/>
</dbReference>
<dbReference type="SUPFAM" id="SSF52540">
    <property type="entry name" value="P-loop containing nucleoside triphosphate hydrolases"/>
    <property type="match status" value="1"/>
</dbReference>
<evidence type="ECO:0000256" key="2">
    <source>
        <dbReference type="ARBA" id="ARBA00022448"/>
    </source>
</evidence>
<comment type="subcellular location">
    <subcellularLocation>
        <location evidence="1">Cell membrane</location>
        <topology evidence="1">Peripheral membrane protein</topology>
    </subcellularLocation>
</comment>
<dbReference type="GO" id="GO:0005524">
    <property type="term" value="F:ATP binding"/>
    <property type="evidence" value="ECO:0007669"/>
    <property type="project" value="UniProtKB-KW"/>
</dbReference>
<dbReference type="Gene3D" id="3.40.50.300">
    <property type="entry name" value="P-loop containing nucleotide triphosphate hydrolases"/>
    <property type="match status" value="1"/>
</dbReference>
<dbReference type="InterPro" id="IPR027417">
    <property type="entry name" value="P-loop_NTPase"/>
</dbReference>
<dbReference type="GO" id="GO:0005886">
    <property type="term" value="C:plasma membrane"/>
    <property type="evidence" value="ECO:0007669"/>
    <property type="project" value="UniProtKB-SubCell"/>
</dbReference>
<dbReference type="PANTHER" id="PTHR43158">
    <property type="entry name" value="SKFA PEPTIDE EXPORT ATP-BINDING PROTEIN SKFE"/>
    <property type="match status" value="1"/>
</dbReference>
<proteinExistence type="predicted"/>
<keyword evidence="2" id="KW-0813">Transport</keyword>
<organism evidence="6 7">
    <name type="scientific">Paenibacillus darwinianus</name>
    <dbReference type="NCBI Taxonomy" id="1380763"/>
    <lineage>
        <taxon>Bacteria</taxon>
        <taxon>Bacillati</taxon>
        <taxon>Bacillota</taxon>
        <taxon>Bacilli</taxon>
        <taxon>Bacillales</taxon>
        <taxon>Paenibacillaceae</taxon>
        <taxon>Paenibacillus</taxon>
    </lineage>
</organism>
<keyword evidence="4 6" id="KW-0067">ATP-binding</keyword>
<evidence type="ECO:0000313" key="6">
    <source>
        <dbReference type="EMBL" id="EXX90344.1"/>
    </source>
</evidence>
<feature type="domain" description="ABC transporter" evidence="5">
    <location>
        <begin position="2"/>
        <end position="239"/>
    </location>
</feature>
<dbReference type="Proteomes" id="UP000053750">
    <property type="component" value="Unassembled WGS sequence"/>
</dbReference>
<reference evidence="6 7" key="1">
    <citation type="submission" date="2014-02" db="EMBL/GenBank/DDBJ databases">
        <title>Genome sequence of Paenibacillus darwinianus reveals adaptive mechanisms for survival in Antarctic soils.</title>
        <authorList>
            <person name="Dsouza M."/>
            <person name="Taylor M.W."/>
            <person name="Turner S.J."/>
            <person name="Aislabie J."/>
        </authorList>
    </citation>
    <scope>NUCLEOTIDE SEQUENCE [LARGE SCALE GENOMIC DNA]</scope>
    <source>
        <strain evidence="6 7">CE1</strain>
    </source>
</reference>
<dbReference type="RefSeq" id="WP_036579592.1">
    <property type="nucleotide sequence ID" value="NZ_KK082127.1"/>
</dbReference>
<dbReference type="GO" id="GO:0022857">
    <property type="term" value="F:transmembrane transporter activity"/>
    <property type="evidence" value="ECO:0007669"/>
    <property type="project" value="UniProtKB-ARBA"/>
</dbReference>
<accession>A0A9W5S2K5</accession>
<evidence type="ECO:0000313" key="7">
    <source>
        <dbReference type="Proteomes" id="UP000053750"/>
    </source>
</evidence>
<sequence>MIALNGITWRREDRDILQGIDLHIRKGEHWVILGRNGSGKTTLLEMINGYQFPTSGTVDVLGYRYGRVDVREVRRNIGYISQSMVEKLTLADPVWEIVATGEYAFLRFYQAIDPAVIAKARAMLTDMGIGHLADQPFGVLSQGERKKVLLVRALMAEPELLIMDEPCAGLDLYEREKLLAELNRLGGRRMTILYVTHHIEEIVPLFTHVALVHNGKIAAAGLKREVLTGDILGEAYELPVEVDWIHERPWIRVAPVGAGA</sequence>
<evidence type="ECO:0000256" key="1">
    <source>
        <dbReference type="ARBA" id="ARBA00004202"/>
    </source>
</evidence>
<dbReference type="CDD" id="cd03225">
    <property type="entry name" value="ABC_cobalt_CbiO_domain1"/>
    <property type="match status" value="1"/>
</dbReference>
<dbReference type="InterPro" id="IPR015856">
    <property type="entry name" value="ABC_transpr_CbiO/EcfA_su"/>
</dbReference>
<evidence type="ECO:0000259" key="5">
    <source>
        <dbReference type="PROSITE" id="PS50893"/>
    </source>
</evidence>
<dbReference type="SMART" id="SM00382">
    <property type="entry name" value="AAA"/>
    <property type="match status" value="1"/>
</dbReference>
<dbReference type="PANTHER" id="PTHR43158:SF2">
    <property type="entry name" value="SKFA PEPTIDE EXPORT ATP-BINDING PROTEIN SKFE"/>
    <property type="match status" value="1"/>
</dbReference>
<dbReference type="Pfam" id="PF00005">
    <property type="entry name" value="ABC_tran"/>
    <property type="match status" value="1"/>
</dbReference>
<dbReference type="InterPro" id="IPR017871">
    <property type="entry name" value="ABC_transporter-like_CS"/>
</dbReference>
<keyword evidence="3" id="KW-0547">Nucleotide-binding</keyword>